<keyword evidence="1" id="KW-1133">Transmembrane helix</keyword>
<proteinExistence type="predicted"/>
<dbReference type="Proteomes" id="UP000265566">
    <property type="component" value="Chromosome 5"/>
</dbReference>
<organism evidence="2">
    <name type="scientific">Medicago truncatula</name>
    <name type="common">Barrel medic</name>
    <name type="synonym">Medicago tribuloides</name>
    <dbReference type="NCBI Taxonomy" id="3880"/>
    <lineage>
        <taxon>Eukaryota</taxon>
        <taxon>Viridiplantae</taxon>
        <taxon>Streptophyta</taxon>
        <taxon>Embryophyta</taxon>
        <taxon>Tracheophyta</taxon>
        <taxon>Spermatophyta</taxon>
        <taxon>Magnoliopsida</taxon>
        <taxon>eudicotyledons</taxon>
        <taxon>Gunneridae</taxon>
        <taxon>Pentapetalae</taxon>
        <taxon>rosids</taxon>
        <taxon>fabids</taxon>
        <taxon>Fabales</taxon>
        <taxon>Fabaceae</taxon>
        <taxon>Papilionoideae</taxon>
        <taxon>50 kb inversion clade</taxon>
        <taxon>NPAAA clade</taxon>
        <taxon>Hologalegina</taxon>
        <taxon>IRL clade</taxon>
        <taxon>Trifolieae</taxon>
        <taxon>Medicago</taxon>
    </lineage>
</organism>
<sequence>MFEVHAPLPKEVFKLLHKSCLVLFCSRLISVIIMISIQEKHVLR</sequence>
<evidence type="ECO:0000313" key="2">
    <source>
        <dbReference type="EMBL" id="RHN54500.1"/>
    </source>
</evidence>
<keyword evidence="1" id="KW-0472">Membrane</keyword>
<name>A0A396HMA4_MEDTR</name>
<evidence type="ECO:0008006" key="3">
    <source>
        <dbReference type="Google" id="ProtNLM"/>
    </source>
</evidence>
<comment type="caution">
    <text evidence="2">The sequence shown here is derived from an EMBL/GenBank/DDBJ whole genome shotgun (WGS) entry which is preliminary data.</text>
</comment>
<feature type="transmembrane region" description="Helical" evidence="1">
    <location>
        <begin position="15"/>
        <end position="37"/>
    </location>
</feature>
<reference evidence="2" key="1">
    <citation type="journal article" date="2018" name="Nat. Plants">
        <title>Whole-genome landscape of Medicago truncatula symbiotic genes.</title>
        <authorList>
            <person name="Pecrix Y."/>
            <person name="Gamas P."/>
            <person name="Carrere S."/>
        </authorList>
    </citation>
    <scope>NUCLEOTIDE SEQUENCE</scope>
    <source>
        <tissue evidence="2">Leaves</tissue>
    </source>
</reference>
<protein>
    <recommendedName>
        <fullName evidence="3">Transmembrane protein</fullName>
    </recommendedName>
</protein>
<keyword evidence="1" id="KW-0812">Transmembrane</keyword>
<dbReference type="Gramene" id="rna29555">
    <property type="protein sequence ID" value="RHN54500.1"/>
    <property type="gene ID" value="gene29555"/>
</dbReference>
<gene>
    <name evidence="2" type="ORF">MtrunA17_Chr5g0407581</name>
</gene>
<dbReference type="AlphaFoldDB" id="A0A396HMA4"/>
<dbReference type="EMBL" id="PSQE01000005">
    <property type="protein sequence ID" value="RHN54500.1"/>
    <property type="molecule type" value="Genomic_DNA"/>
</dbReference>
<evidence type="ECO:0000256" key="1">
    <source>
        <dbReference type="SAM" id="Phobius"/>
    </source>
</evidence>
<accession>A0A396HMA4</accession>